<sequence length="283" mass="31768">MIIYGVGRDNYLPTGDDLTPNGTFDNVLGTSNHLRQAQLDDKQSNLQNIRQAQHRRQAINNRQAVPISDNPGGQRHSKIIEIMSGLKRFQLTPSSNKRPADEFPSHPKQLGEVAKFNAPGIFFVRANVADLQFSLYKACPLKVNGAICRKKLDDEMCCRGCAHRANNPLQCLFLRVELQDCDEPEICQKATIFSSVAEGYLTMRVEHFANMVEKSPKELEALLQSKLGQTVTVKLNLKEKGGEFSSMDWIIVAILEEKENEADKEDGEIIEIDNTGKKRAKKN</sequence>
<accession>A0ABD2JU68</accession>
<feature type="region of interest" description="Disordered" evidence="1">
    <location>
        <begin position="262"/>
        <end position="283"/>
    </location>
</feature>
<keyword evidence="4" id="KW-1185">Reference proteome</keyword>
<organism evidence="3 4">
    <name type="scientific">Heterodera trifolii</name>
    <dbReference type="NCBI Taxonomy" id="157864"/>
    <lineage>
        <taxon>Eukaryota</taxon>
        <taxon>Metazoa</taxon>
        <taxon>Ecdysozoa</taxon>
        <taxon>Nematoda</taxon>
        <taxon>Chromadorea</taxon>
        <taxon>Rhabditida</taxon>
        <taxon>Tylenchina</taxon>
        <taxon>Tylenchomorpha</taxon>
        <taxon>Tylenchoidea</taxon>
        <taxon>Heteroderidae</taxon>
        <taxon>Heteroderinae</taxon>
        <taxon>Heterodera</taxon>
    </lineage>
</organism>
<dbReference type="AlphaFoldDB" id="A0ABD2JU68"/>
<feature type="domain" description="Replication factor A C-terminal" evidence="2">
    <location>
        <begin position="134"/>
        <end position="240"/>
    </location>
</feature>
<dbReference type="SUPFAM" id="SSF50249">
    <property type="entry name" value="Nucleic acid-binding proteins"/>
    <property type="match status" value="1"/>
</dbReference>
<gene>
    <name evidence="3" type="ORF">niasHT_028259</name>
</gene>
<dbReference type="Proteomes" id="UP001620626">
    <property type="component" value="Unassembled WGS sequence"/>
</dbReference>
<dbReference type="Pfam" id="PF08646">
    <property type="entry name" value="Rep_fac-A_C"/>
    <property type="match status" value="1"/>
</dbReference>
<comment type="caution">
    <text evidence="3">The sequence shown here is derived from an EMBL/GenBank/DDBJ whole genome shotgun (WGS) entry which is preliminary data.</text>
</comment>
<evidence type="ECO:0000313" key="4">
    <source>
        <dbReference type="Proteomes" id="UP001620626"/>
    </source>
</evidence>
<dbReference type="InterPro" id="IPR012340">
    <property type="entry name" value="NA-bd_OB-fold"/>
</dbReference>
<dbReference type="EMBL" id="JBICBT010000903">
    <property type="protein sequence ID" value="KAL3094170.1"/>
    <property type="molecule type" value="Genomic_DNA"/>
</dbReference>
<dbReference type="Gene3D" id="2.40.50.140">
    <property type="entry name" value="Nucleic acid-binding proteins"/>
    <property type="match status" value="1"/>
</dbReference>
<feature type="compositionally biased region" description="Acidic residues" evidence="1">
    <location>
        <begin position="262"/>
        <end position="271"/>
    </location>
</feature>
<protein>
    <recommendedName>
        <fullName evidence="2">Replication factor A C-terminal domain-containing protein</fullName>
    </recommendedName>
</protein>
<reference evidence="3 4" key="1">
    <citation type="submission" date="2024-10" db="EMBL/GenBank/DDBJ databases">
        <authorList>
            <person name="Kim D."/>
        </authorList>
    </citation>
    <scope>NUCLEOTIDE SEQUENCE [LARGE SCALE GENOMIC DNA]</scope>
    <source>
        <strain evidence="3">BH-2024</strain>
    </source>
</reference>
<dbReference type="InterPro" id="IPR013955">
    <property type="entry name" value="Rep_factor-A_C"/>
</dbReference>
<evidence type="ECO:0000256" key="1">
    <source>
        <dbReference type="SAM" id="MobiDB-lite"/>
    </source>
</evidence>
<name>A0ABD2JU68_9BILA</name>
<evidence type="ECO:0000313" key="3">
    <source>
        <dbReference type="EMBL" id="KAL3094170.1"/>
    </source>
</evidence>
<evidence type="ECO:0000259" key="2">
    <source>
        <dbReference type="Pfam" id="PF08646"/>
    </source>
</evidence>
<proteinExistence type="predicted"/>